<dbReference type="eggNOG" id="COG3815">
    <property type="taxonomic scope" value="Bacteria"/>
</dbReference>
<feature type="transmembrane region" description="Helical" evidence="1">
    <location>
        <begin position="31"/>
        <end position="51"/>
    </location>
</feature>
<dbReference type="STRING" id="318464.IO99_11160"/>
<protein>
    <recommendedName>
        <fullName evidence="4">DUF2085 domain-containing protein</fullName>
    </recommendedName>
</protein>
<evidence type="ECO:0000313" key="3">
    <source>
        <dbReference type="Proteomes" id="UP000028542"/>
    </source>
</evidence>
<gene>
    <name evidence="2" type="ORF">IO99_11160</name>
</gene>
<dbReference type="Pfam" id="PF09858">
    <property type="entry name" value="DUF2085"/>
    <property type="match status" value="1"/>
</dbReference>
<keyword evidence="3" id="KW-1185">Reference proteome</keyword>
<sequence>MKSIDKLLYYMFFCHRIPERSFFYKGKQFPICARCTGILIGYLFGIIYIIFSEKPHLLIEILLIMPLAIDGIGQFYTYWTSNNIRRLITGIFAGIATIGFLRTAIVLGLNTGRYIFKLITM</sequence>
<keyword evidence="1" id="KW-1133">Transmembrane helix</keyword>
<comment type="caution">
    <text evidence="2">The sequence shown here is derived from an EMBL/GenBank/DDBJ whole genome shotgun (WGS) entry which is preliminary data.</text>
</comment>
<feature type="transmembrane region" description="Helical" evidence="1">
    <location>
        <begin position="91"/>
        <end position="116"/>
    </location>
</feature>
<dbReference type="InterPro" id="IPR019206">
    <property type="entry name" value="DUF2085_TM"/>
</dbReference>
<reference evidence="2 3" key="1">
    <citation type="submission" date="2014-07" db="EMBL/GenBank/DDBJ databases">
        <title>Draft genome of Clostridium sulfidigenes 113A isolated from sediments associated with methane hydrate from Krishna Godavari basin.</title>
        <authorList>
            <person name="Honkalas V.S."/>
            <person name="Dabir A.P."/>
            <person name="Arora P."/>
            <person name="Dhakephalkar P.K."/>
        </authorList>
    </citation>
    <scope>NUCLEOTIDE SEQUENCE [LARGE SCALE GENOMIC DNA]</scope>
    <source>
        <strain evidence="2 3">113A</strain>
    </source>
</reference>
<dbReference type="AlphaFoldDB" id="A0A084JAV4"/>
<keyword evidence="1" id="KW-0812">Transmembrane</keyword>
<organism evidence="2 3">
    <name type="scientific">Clostridium sulfidigenes</name>
    <dbReference type="NCBI Taxonomy" id="318464"/>
    <lineage>
        <taxon>Bacteria</taxon>
        <taxon>Bacillati</taxon>
        <taxon>Bacillota</taxon>
        <taxon>Clostridia</taxon>
        <taxon>Eubacteriales</taxon>
        <taxon>Clostridiaceae</taxon>
        <taxon>Clostridium</taxon>
    </lineage>
</organism>
<proteinExistence type="predicted"/>
<accession>A0A084JAV4</accession>
<name>A0A084JAV4_9CLOT</name>
<evidence type="ECO:0000313" key="2">
    <source>
        <dbReference type="EMBL" id="KEZ86088.1"/>
    </source>
</evidence>
<evidence type="ECO:0000256" key="1">
    <source>
        <dbReference type="SAM" id="Phobius"/>
    </source>
</evidence>
<feature type="transmembrane region" description="Helical" evidence="1">
    <location>
        <begin position="57"/>
        <end position="79"/>
    </location>
</feature>
<dbReference type="EMBL" id="JPMD01000026">
    <property type="protein sequence ID" value="KEZ86088.1"/>
    <property type="molecule type" value="Genomic_DNA"/>
</dbReference>
<keyword evidence="1" id="KW-0472">Membrane</keyword>
<dbReference type="Proteomes" id="UP000028542">
    <property type="component" value="Unassembled WGS sequence"/>
</dbReference>
<evidence type="ECO:0008006" key="4">
    <source>
        <dbReference type="Google" id="ProtNLM"/>
    </source>
</evidence>